<accession>A0ABQ9TY30</accession>
<feature type="compositionally biased region" description="Basic residues" evidence="1">
    <location>
        <begin position="1"/>
        <end position="13"/>
    </location>
</feature>
<dbReference type="EMBL" id="JASSZA010000018">
    <property type="protein sequence ID" value="KAK2089713.1"/>
    <property type="molecule type" value="Genomic_DNA"/>
</dbReference>
<protein>
    <submittedName>
        <fullName evidence="2">Uncharacterized protein</fullName>
    </submittedName>
</protein>
<reference evidence="2 3" key="1">
    <citation type="submission" date="2023-05" db="EMBL/GenBank/DDBJ databases">
        <title>B98-5 Cell Line De Novo Hybrid Assembly: An Optical Mapping Approach.</title>
        <authorList>
            <person name="Kananen K."/>
            <person name="Auerbach J.A."/>
            <person name="Kautto E."/>
            <person name="Blachly J.S."/>
        </authorList>
    </citation>
    <scope>NUCLEOTIDE SEQUENCE [LARGE SCALE GENOMIC DNA]</scope>
    <source>
        <strain evidence="2">B95-8</strain>
        <tissue evidence="2">Cell line</tissue>
    </source>
</reference>
<comment type="caution">
    <text evidence="2">The sequence shown here is derived from an EMBL/GenBank/DDBJ whole genome shotgun (WGS) entry which is preliminary data.</text>
</comment>
<evidence type="ECO:0000313" key="3">
    <source>
        <dbReference type="Proteomes" id="UP001266305"/>
    </source>
</evidence>
<evidence type="ECO:0000313" key="2">
    <source>
        <dbReference type="EMBL" id="KAK2089713.1"/>
    </source>
</evidence>
<dbReference type="Proteomes" id="UP001266305">
    <property type="component" value="Unassembled WGS sequence"/>
</dbReference>
<feature type="region of interest" description="Disordered" evidence="1">
    <location>
        <begin position="1"/>
        <end position="55"/>
    </location>
</feature>
<keyword evidence="3" id="KW-1185">Reference proteome</keyword>
<feature type="compositionally biased region" description="Low complexity" evidence="1">
    <location>
        <begin position="33"/>
        <end position="47"/>
    </location>
</feature>
<proteinExistence type="predicted"/>
<feature type="non-terminal residue" evidence="2">
    <location>
        <position position="55"/>
    </location>
</feature>
<name>A0ABQ9TY30_SAGOE</name>
<feature type="non-terminal residue" evidence="2">
    <location>
        <position position="1"/>
    </location>
</feature>
<organism evidence="2 3">
    <name type="scientific">Saguinus oedipus</name>
    <name type="common">Cotton-top tamarin</name>
    <name type="synonym">Oedipomidas oedipus</name>
    <dbReference type="NCBI Taxonomy" id="9490"/>
    <lineage>
        <taxon>Eukaryota</taxon>
        <taxon>Metazoa</taxon>
        <taxon>Chordata</taxon>
        <taxon>Craniata</taxon>
        <taxon>Vertebrata</taxon>
        <taxon>Euteleostomi</taxon>
        <taxon>Mammalia</taxon>
        <taxon>Eutheria</taxon>
        <taxon>Euarchontoglires</taxon>
        <taxon>Primates</taxon>
        <taxon>Haplorrhini</taxon>
        <taxon>Platyrrhini</taxon>
        <taxon>Cebidae</taxon>
        <taxon>Callitrichinae</taxon>
        <taxon>Saguinus</taxon>
    </lineage>
</organism>
<evidence type="ECO:0000256" key="1">
    <source>
        <dbReference type="SAM" id="MobiDB-lite"/>
    </source>
</evidence>
<gene>
    <name evidence="2" type="ORF">P7K49_032379</name>
</gene>
<sequence>TDLRAPRRPRAALRRVSEGRGRAPPAPSGGEGPAPRAAALQSAAAAPGCSQTSSP</sequence>